<comment type="subcellular location">
    <subcellularLocation>
        <location evidence="1">Host cell</location>
    </subcellularLocation>
    <subcellularLocation>
        <location evidence="2">Secreted</location>
    </subcellularLocation>
</comment>
<accession>A0A915ZLP3</accession>
<dbReference type="Pfam" id="PF00069">
    <property type="entry name" value="Pkinase"/>
    <property type="match status" value="1"/>
</dbReference>
<dbReference type="InterPro" id="IPR045379">
    <property type="entry name" value="Crinkler_N"/>
</dbReference>
<evidence type="ECO:0000256" key="1">
    <source>
        <dbReference type="ARBA" id="ARBA00004340"/>
    </source>
</evidence>
<organism evidence="6 7">
    <name type="scientific">Rhizophagus irregularis</name>
    <dbReference type="NCBI Taxonomy" id="588596"/>
    <lineage>
        <taxon>Eukaryota</taxon>
        <taxon>Fungi</taxon>
        <taxon>Fungi incertae sedis</taxon>
        <taxon>Mucoromycota</taxon>
        <taxon>Glomeromycotina</taxon>
        <taxon>Glomeromycetes</taxon>
        <taxon>Glomerales</taxon>
        <taxon>Glomeraceae</taxon>
        <taxon>Rhizophagus</taxon>
    </lineage>
</organism>
<dbReference type="Proteomes" id="UP000684084">
    <property type="component" value="Unassembled WGS sequence"/>
</dbReference>
<evidence type="ECO:0008006" key="8">
    <source>
        <dbReference type="Google" id="ProtNLM"/>
    </source>
</evidence>
<evidence type="ECO:0000256" key="2">
    <source>
        <dbReference type="ARBA" id="ARBA00004613"/>
    </source>
</evidence>
<dbReference type="Pfam" id="PF20147">
    <property type="entry name" value="Crinkler"/>
    <property type="match status" value="1"/>
</dbReference>
<dbReference type="GO" id="GO:0043657">
    <property type="term" value="C:host cell"/>
    <property type="evidence" value="ECO:0007669"/>
    <property type="project" value="UniProtKB-SubCell"/>
</dbReference>
<protein>
    <recommendedName>
        <fullName evidence="8">Protein kinase domain-containing protein</fullName>
    </recommendedName>
</protein>
<dbReference type="GO" id="GO:0005576">
    <property type="term" value="C:extracellular region"/>
    <property type="evidence" value="ECO:0007669"/>
    <property type="project" value="UniProtKB-SubCell"/>
</dbReference>
<dbReference type="EMBL" id="CAGKOT010000045">
    <property type="protein sequence ID" value="CAB5381746.1"/>
    <property type="molecule type" value="Genomic_DNA"/>
</dbReference>
<dbReference type="InterPro" id="IPR000719">
    <property type="entry name" value="Prot_kinase_dom"/>
</dbReference>
<dbReference type="GO" id="GO:0004672">
    <property type="term" value="F:protein kinase activity"/>
    <property type="evidence" value="ECO:0007669"/>
    <property type="project" value="InterPro"/>
</dbReference>
<comment type="caution">
    <text evidence="6">The sequence shown here is derived from an EMBL/GenBank/DDBJ whole genome shotgun (WGS) entry which is preliminary data.</text>
</comment>
<feature type="domain" description="Protein kinase" evidence="4">
    <location>
        <begin position="456"/>
        <end position="533"/>
    </location>
</feature>
<name>A0A915ZLP3_9GLOM</name>
<gene>
    <name evidence="6" type="ORF">CHRIB12_LOCUS17644</name>
</gene>
<evidence type="ECO:0000259" key="5">
    <source>
        <dbReference type="Pfam" id="PF20147"/>
    </source>
</evidence>
<keyword evidence="3" id="KW-0964">Secreted</keyword>
<dbReference type="GO" id="GO:0005524">
    <property type="term" value="F:ATP binding"/>
    <property type="evidence" value="ECO:0007669"/>
    <property type="project" value="InterPro"/>
</dbReference>
<evidence type="ECO:0000313" key="6">
    <source>
        <dbReference type="EMBL" id="CAB5381746.1"/>
    </source>
</evidence>
<dbReference type="OrthoDB" id="2404559at2759"/>
<evidence type="ECO:0000259" key="4">
    <source>
        <dbReference type="Pfam" id="PF00069"/>
    </source>
</evidence>
<dbReference type="PANTHER" id="PTHR24347">
    <property type="entry name" value="SERINE/THREONINE-PROTEIN KINASE"/>
    <property type="match status" value="1"/>
</dbReference>
<feature type="domain" description="Crinkler effector protein N-terminal" evidence="5">
    <location>
        <begin position="4"/>
        <end position="107"/>
    </location>
</feature>
<dbReference type="VEuPathDB" id="FungiDB:RhiirFUN_018553"/>
<reference evidence="6" key="1">
    <citation type="submission" date="2020-05" db="EMBL/GenBank/DDBJ databases">
        <authorList>
            <person name="Rincon C."/>
            <person name="Sanders R I."/>
            <person name="Robbins C."/>
            <person name="Chaturvedi A."/>
        </authorList>
    </citation>
    <scope>NUCLEOTIDE SEQUENCE</scope>
    <source>
        <strain evidence="6">CHB12</strain>
    </source>
</reference>
<dbReference type="AlphaFoldDB" id="A0A915ZLP3"/>
<evidence type="ECO:0000256" key="3">
    <source>
        <dbReference type="ARBA" id="ARBA00022525"/>
    </source>
</evidence>
<evidence type="ECO:0000313" key="7">
    <source>
        <dbReference type="Proteomes" id="UP000684084"/>
    </source>
</evidence>
<sequence>MTSVTLNFLVVGEDPYEKTLPVDIDINKNIGALKKAIKNDIGESVSARDLKLFRVDIPLGSTRDEDVVARLKTGEFSVGLEMNNNLQKISDHFSTQPADTNLHILVQLPTVAIVSTGSSSKRNYEEEQNINVKKIRHYPSPSSFAQIDYLYESQQKNTQDILIHRPSSCVSMPLILYDPVFFMFKSAFNNEGLIIDKEHNQWTLECINTMAKFYPNEKLRQKKFHELIRKLLAKDVKVLVLDDKSSNDGTCELDFHSYSVLYLLIEIKNEIGIGKCDPTAQAAASYAKFYTQEKNEKLLKVCNLPCFIIGLAGPWICILGAVYVEKPLVEPLTSFEPLIFTNDRIHLNKIARLFKALSLGCERLRKYYDALPSSVLNTVDHQRFFPFIRKFHEIYFDYKEKLFDDPRKLLWKAETQGEDRLTIVIKFTHSYNKKAHELCHSIGKAPRLLCTSSAYTMRMIIMEYVDGQKLCDCCDLKGSEYKRIIKDIEEAVDLLHENGIVFADLRDSNILVIKNEDEYRGMLVDFDWAGEDNKDLYPSFMNADINWPTGAEDNKVLKKEHDIHWLDVLKRKYLNEVEEMPATEVEEILATEVELMPACDREVQ</sequence>
<proteinExistence type="predicted"/>